<organism evidence="3 4">
    <name type="scientific">Streptomyces badius</name>
    <dbReference type="NCBI Taxonomy" id="1941"/>
    <lineage>
        <taxon>Bacteria</taxon>
        <taxon>Bacillati</taxon>
        <taxon>Actinomycetota</taxon>
        <taxon>Actinomycetes</taxon>
        <taxon>Kitasatosporales</taxon>
        <taxon>Streptomycetaceae</taxon>
        <taxon>Streptomyces</taxon>
    </lineage>
</organism>
<keyword evidence="2" id="KW-0472">Membrane</keyword>
<reference evidence="4" key="1">
    <citation type="journal article" date="2019" name="Int. J. Syst. Evol. Microbiol.">
        <title>The Global Catalogue of Microorganisms (GCM) 10K type strain sequencing project: providing services to taxonomists for standard genome sequencing and annotation.</title>
        <authorList>
            <consortium name="The Broad Institute Genomics Platform"/>
            <consortium name="The Broad Institute Genome Sequencing Center for Infectious Disease"/>
            <person name="Wu L."/>
            <person name="Ma J."/>
        </authorList>
    </citation>
    <scope>NUCLEOTIDE SEQUENCE [LARGE SCALE GENOMIC DNA]</scope>
    <source>
        <strain evidence="4">JCM 4350</strain>
    </source>
</reference>
<keyword evidence="2" id="KW-0812">Transmembrane</keyword>
<feature type="transmembrane region" description="Helical" evidence="2">
    <location>
        <begin position="71"/>
        <end position="93"/>
    </location>
</feature>
<keyword evidence="4" id="KW-1185">Reference proteome</keyword>
<evidence type="ECO:0000313" key="4">
    <source>
        <dbReference type="Proteomes" id="UP000659767"/>
    </source>
</evidence>
<evidence type="ECO:0008006" key="5">
    <source>
        <dbReference type="Google" id="ProtNLM"/>
    </source>
</evidence>
<dbReference type="NCBIfam" id="NF033634">
    <property type="entry name" value="SLATT_1"/>
    <property type="match status" value="1"/>
</dbReference>
<evidence type="ECO:0000313" key="3">
    <source>
        <dbReference type="EMBL" id="GGS51186.1"/>
    </source>
</evidence>
<dbReference type="InterPro" id="IPR025325">
    <property type="entry name" value="DUF4231"/>
</dbReference>
<proteinExistence type="predicted"/>
<dbReference type="Proteomes" id="UP000659767">
    <property type="component" value="Unassembled WGS sequence"/>
</dbReference>
<comment type="caution">
    <text evidence="3">The sequence shown here is derived from an EMBL/GenBank/DDBJ whole genome shotgun (WGS) entry which is preliminary data.</text>
</comment>
<name>A0ABQ2T5W1_STRBA</name>
<feature type="transmembrane region" description="Helical" evidence="2">
    <location>
        <begin position="43"/>
        <end position="65"/>
    </location>
</feature>
<evidence type="ECO:0000256" key="2">
    <source>
        <dbReference type="SAM" id="Phobius"/>
    </source>
</evidence>
<accession>A0ABQ2T5W1</accession>
<feature type="transmembrane region" description="Helical" evidence="2">
    <location>
        <begin position="158"/>
        <end position="176"/>
    </location>
</feature>
<dbReference type="EMBL" id="BMSZ01000006">
    <property type="protein sequence ID" value="GGS51186.1"/>
    <property type="molecule type" value="Genomic_DNA"/>
</dbReference>
<feature type="region of interest" description="Disordered" evidence="1">
    <location>
        <begin position="259"/>
        <end position="286"/>
    </location>
</feature>
<evidence type="ECO:0000256" key="1">
    <source>
        <dbReference type="SAM" id="MobiDB-lite"/>
    </source>
</evidence>
<keyword evidence="2" id="KW-1133">Transmembrane helix</keyword>
<protein>
    <recommendedName>
        <fullName evidence="5">SMODS and SLOG-associating 2TM effector domain-containing protein</fullName>
    </recommendedName>
</protein>
<sequence length="286" mass="31652">MSAEESSTESGASRRLARSLKRQVAEAEAVLLARRRTNRWFRVCLAVVATAVLVGGLASAVAWGNAIVEKLILVCSVLVAAFGGVSLFIKAWVRRKGLPSLEEAEATLERIRDDLRWTEASNSVASQISQSLYKADVAAHIAQYQEESDKYRKIHNRLQSVIIVGSLCTTTVAALQSGEMTLAQWATVGLSFTVGLAAGFMGYFKFRERSFYLQQTADLIEQEVNAMTLGIADYSGMNRQESLARFVERVEVFRNEQRRRQQQLDQPVEEHVAGSAEWSRSSTGLA</sequence>
<dbReference type="Pfam" id="PF14015">
    <property type="entry name" value="DUF4231"/>
    <property type="match status" value="1"/>
</dbReference>
<feature type="transmembrane region" description="Helical" evidence="2">
    <location>
        <begin position="182"/>
        <end position="204"/>
    </location>
</feature>
<gene>
    <name evidence="3" type="ORF">GCM10010253_27070</name>
</gene>